<gene>
    <name evidence="2" type="ORF">BM221_007997</name>
</gene>
<dbReference type="Proteomes" id="UP000235728">
    <property type="component" value="Unassembled WGS sequence"/>
</dbReference>
<proteinExistence type="predicted"/>
<feature type="transmembrane region" description="Helical" evidence="1">
    <location>
        <begin position="54"/>
        <end position="72"/>
    </location>
</feature>
<comment type="caution">
    <text evidence="2">The sequence shown here is derived from an EMBL/GenBank/DDBJ whole genome shotgun (WGS) entry which is preliminary data.</text>
</comment>
<evidence type="ECO:0000256" key="1">
    <source>
        <dbReference type="SAM" id="Phobius"/>
    </source>
</evidence>
<protein>
    <submittedName>
        <fullName evidence="2">Uncharacterized protein</fullName>
    </submittedName>
</protein>
<name>A0A2N6NET0_BEABA</name>
<keyword evidence="1" id="KW-1133">Transmembrane helix</keyword>
<evidence type="ECO:0000313" key="3">
    <source>
        <dbReference type="Proteomes" id="UP000235728"/>
    </source>
</evidence>
<accession>A0A2N6NET0</accession>
<feature type="transmembrane region" description="Helical" evidence="1">
    <location>
        <begin position="106"/>
        <end position="129"/>
    </location>
</feature>
<reference evidence="2 3" key="1">
    <citation type="journal article" date="2016" name="Appl. Microbiol. Biotechnol.">
        <title>Characterization of T-DNA insertion mutants with decreased virulence in the entomopathogenic fungus Beauveria bassiana JEF-007.</title>
        <authorList>
            <person name="Kim S."/>
            <person name="Lee S.J."/>
            <person name="Nai Y.S."/>
            <person name="Yu J.S."/>
            <person name="Lee M.R."/>
            <person name="Yang Y.T."/>
            <person name="Kim J.S."/>
        </authorList>
    </citation>
    <scope>NUCLEOTIDE SEQUENCE [LARGE SCALE GENOMIC DNA]</scope>
    <source>
        <strain evidence="2 3">JEF-007</strain>
    </source>
</reference>
<dbReference type="AlphaFoldDB" id="A0A2N6NET0"/>
<evidence type="ECO:0000313" key="2">
    <source>
        <dbReference type="EMBL" id="PMB65800.1"/>
    </source>
</evidence>
<sequence>MPYRQPRLSGRCVRRIFAQFLSKFLSKFLRIVRYMIHRIYDYLWFRLNFDRKCIIYLAVRLLSILPIFFYRIHADAARMARHARGVDFFGRDLGEVVRKNMLASRFLPVSLAIRALGVVMTGSIGNSVHRVLLDMDLFQYSLLSQRERFAATYETFFLPSAMCLAVLYTDSTKTMRLVIQRMYRLFTRFYLRLLREPEALFRNPMPPRILERGARSFQQKRLDIRNGNTPDK</sequence>
<keyword evidence="1" id="KW-0812">Transmembrane</keyword>
<dbReference type="EMBL" id="MRVG01000009">
    <property type="protein sequence ID" value="PMB65800.1"/>
    <property type="molecule type" value="Genomic_DNA"/>
</dbReference>
<feature type="transmembrane region" description="Helical" evidence="1">
    <location>
        <begin position="149"/>
        <end position="168"/>
    </location>
</feature>
<keyword evidence="1" id="KW-0472">Membrane</keyword>
<organism evidence="2 3">
    <name type="scientific">Beauveria bassiana</name>
    <name type="common">White muscardine disease fungus</name>
    <name type="synonym">Tritirachium shiotae</name>
    <dbReference type="NCBI Taxonomy" id="176275"/>
    <lineage>
        <taxon>Eukaryota</taxon>
        <taxon>Fungi</taxon>
        <taxon>Dikarya</taxon>
        <taxon>Ascomycota</taxon>
        <taxon>Pezizomycotina</taxon>
        <taxon>Sordariomycetes</taxon>
        <taxon>Hypocreomycetidae</taxon>
        <taxon>Hypocreales</taxon>
        <taxon>Cordycipitaceae</taxon>
        <taxon>Beauveria</taxon>
    </lineage>
</organism>